<sequence length="52" mass="6011">MEKPEEKHAEFFQELSKELCKIYKEQIQGFGEQANQPSVLSELLEEGINGKQ</sequence>
<reference evidence="1" key="1">
    <citation type="journal article" date="2015" name="Nature">
        <title>Complex archaea that bridge the gap between prokaryotes and eukaryotes.</title>
        <authorList>
            <person name="Spang A."/>
            <person name="Saw J.H."/>
            <person name="Jorgensen S.L."/>
            <person name="Zaremba-Niedzwiedzka K."/>
            <person name="Martijn J."/>
            <person name="Lind A.E."/>
            <person name="van Eijk R."/>
            <person name="Schleper C."/>
            <person name="Guy L."/>
            <person name="Ettema T.J."/>
        </authorList>
    </citation>
    <scope>NUCLEOTIDE SEQUENCE</scope>
</reference>
<proteinExistence type="predicted"/>
<protein>
    <submittedName>
        <fullName evidence="1">Uncharacterized protein</fullName>
    </submittedName>
</protein>
<accession>A0A0F9HVX2</accession>
<dbReference type="EMBL" id="LAZR01013955">
    <property type="protein sequence ID" value="KKM19576.1"/>
    <property type="molecule type" value="Genomic_DNA"/>
</dbReference>
<comment type="caution">
    <text evidence="1">The sequence shown here is derived from an EMBL/GenBank/DDBJ whole genome shotgun (WGS) entry which is preliminary data.</text>
</comment>
<dbReference type="AlphaFoldDB" id="A0A0F9HVX2"/>
<organism evidence="1">
    <name type="scientific">marine sediment metagenome</name>
    <dbReference type="NCBI Taxonomy" id="412755"/>
    <lineage>
        <taxon>unclassified sequences</taxon>
        <taxon>metagenomes</taxon>
        <taxon>ecological metagenomes</taxon>
    </lineage>
</organism>
<name>A0A0F9HVX2_9ZZZZ</name>
<gene>
    <name evidence="1" type="ORF">LCGC14_1654290</name>
</gene>
<evidence type="ECO:0000313" key="1">
    <source>
        <dbReference type="EMBL" id="KKM19576.1"/>
    </source>
</evidence>